<dbReference type="OrthoDB" id="6287771at2759"/>
<dbReference type="GO" id="GO:0000122">
    <property type="term" value="P:negative regulation of transcription by RNA polymerase II"/>
    <property type="evidence" value="ECO:0007669"/>
    <property type="project" value="TreeGrafter"/>
</dbReference>
<dbReference type="KEGG" id="bbel:109477443"/>
<dbReference type="Proteomes" id="UP000515135">
    <property type="component" value="Unplaced"/>
</dbReference>
<dbReference type="GO" id="GO:0031523">
    <property type="term" value="C:Myb complex"/>
    <property type="evidence" value="ECO:0007669"/>
    <property type="project" value="TreeGrafter"/>
</dbReference>
<keyword evidence="2" id="KW-1185">Reference proteome</keyword>
<reference evidence="3" key="1">
    <citation type="submission" date="2025-08" db="UniProtKB">
        <authorList>
            <consortium name="RefSeq"/>
        </authorList>
    </citation>
    <scope>IDENTIFICATION</scope>
    <source>
        <tissue evidence="3">Gonad</tissue>
    </source>
</reference>
<feature type="region of interest" description="Disordered" evidence="1">
    <location>
        <begin position="17"/>
        <end position="90"/>
    </location>
</feature>
<evidence type="ECO:0000313" key="3">
    <source>
        <dbReference type="RefSeq" id="XP_019634278.1"/>
    </source>
</evidence>
<name>A0A6P4ZC83_BRABE</name>
<dbReference type="Pfam" id="PF15306">
    <property type="entry name" value="LIN37"/>
    <property type="match status" value="1"/>
</dbReference>
<gene>
    <name evidence="3" type="primary">LOC109477443</name>
</gene>
<dbReference type="PANTHER" id="PTHR31336">
    <property type="entry name" value="LIN37 HOMOLOG"/>
    <property type="match status" value="1"/>
</dbReference>
<sequence>MAAKVKIEKPAMEVTAARSRLDGILQHMVEQREDGAGDDGDKDESSGENKEVSPSAGSSGKRGGGGGKSSRKRRKKDLSSDLNSDSAHFPQHTYIMKLFDRSVDLAQFEESTPLYPICRAWMQNQPHRRVKVEPDSSPQPLPAEPTPGTSSEEGEDPDKPKEYYSLPAPAPGQEETTTDGEVQDRRVPSPVPQPDEELNIHADQEQAPIQETLLSNHLQRWKKVRQKWKETSGLNQARYAESMTILKNMYDRTVR</sequence>
<protein>
    <submittedName>
        <fullName evidence="3">Protein lin-37 homolog</fullName>
    </submittedName>
</protein>
<feature type="region of interest" description="Disordered" evidence="1">
    <location>
        <begin position="128"/>
        <end position="198"/>
    </location>
</feature>
<evidence type="ECO:0000313" key="2">
    <source>
        <dbReference type="Proteomes" id="UP000515135"/>
    </source>
</evidence>
<dbReference type="RefSeq" id="XP_019634278.1">
    <property type="nucleotide sequence ID" value="XM_019778719.1"/>
</dbReference>
<dbReference type="GeneID" id="109477443"/>
<dbReference type="InterPro" id="IPR028226">
    <property type="entry name" value="LIN37"/>
</dbReference>
<evidence type="ECO:0000256" key="1">
    <source>
        <dbReference type="SAM" id="MobiDB-lite"/>
    </source>
</evidence>
<organism evidence="2 3">
    <name type="scientific">Branchiostoma belcheri</name>
    <name type="common">Amphioxus</name>
    <dbReference type="NCBI Taxonomy" id="7741"/>
    <lineage>
        <taxon>Eukaryota</taxon>
        <taxon>Metazoa</taxon>
        <taxon>Chordata</taxon>
        <taxon>Cephalochordata</taxon>
        <taxon>Leptocardii</taxon>
        <taxon>Amphioxiformes</taxon>
        <taxon>Branchiostomatidae</taxon>
        <taxon>Branchiostoma</taxon>
    </lineage>
</organism>
<accession>A0A6P4ZC83</accession>
<dbReference type="PANTHER" id="PTHR31336:SF3">
    <property type="entry name" value="PROTEIN LIN-37 HOMOLOG"/>
    <property type="match status" value="1"/>
</dbReference>
<proteinExistence type="predicted"/>
<dbReference type="AlphaFoldDB" id="A0A6P4ZC83"/>
<dbReference type="GO" id="GO:0017053">
    <property type="term" value="C:transcription repressor complex"/>
    <property type="evidence" value="ECO:0007669"/>
    <property type="project" value="InterPro"/>
</dbReference>